<accession>A0AAN7NSV6</accession>
<proteinExistence type="predicted"/>
<comment type="caution">
    <text evidence="2">The sequence shown here is derived from an EMBL/GenBank/DDBJ whole genome shotgun (WGS) entry which is preliminary data.</text>
</comment>
<organism evidence="2 3">
    <name type="scientific">Mycteria americana</name>
    <name type="common">Wood stork</name>
    <dbReference type="NCBI Taxonomy" id="33587"/>
    <lineage>
        <taxon>Eukaryota</taxon>
        <taxon>Metazoa</taxon>
        <taxon>Chordata</taxon>
        <taxon>Craniata</taxon>
        <taxon>Vertebrata</taxon>
        <taxon>Euteleostomi</taxon>
        <taxon>Archelosauria</taxon>
        <taxon>Archosauria</taxon>
        <taxon>Dinosauria</taxon>
        <taxon>Saurischia</taxon>
        <taxon>Theropoda</taxon>
        <taxon>Coelurosauria</taxon>
        <taxon>Aves</taxon>
        <taxon>Neognathae</taxon>
        <taxon>Neoaves</taxon>
        <taxon>Aequornithes</taxon>
        <taxon>Ciconiiformes</taxon>
        <taxon>Ciconiidae</taxon>
        <taxon>Mycteria</taxon>
    </lineage>
</organism>
<dbReference type="InterPro" id="IPR000477">
    <property type="entry name" value="RT_dom"/>
</dbReference>
<evidence type="ECO:0000313" key="3">
    <source>
        <dbReference type="Proteomes" id="UP001333110"/>
    </source>
</evidence>
<dbReference type="PANTHER" id="PTHR33332">
    <property type="entry name" value="REVERSE TRANSCRIPTASE DOMAIN-CONTAINING PROTEIN"/>
    <property type="match status" value="1"/>
</dbReference>
<dbReference type="EMBL" id="JAUNZN010000009">
    <property type="protein sequence ID" value="KAK4816503.1"/>
    <property type="molecule type" value="Genomic_DNA"/>
</dbReference>
<name>A0AAN7NSV6_MYCAM</name>
<keyword evidence="3" id="KW-1185">Reference proteome</keyword>
<evidence type="ECO:0000259" key="1">
    <source>
        <dbReference type="Pfam" id="PF00078"/>
    </source>
</evidence>
<feature type="domain" description="Reverse transcriptase" evidence="1">
    <location>
        <begin position="148"/>
        <end position="280"/>
    </location>
</feature>
<evidence type="ECO:0000313" key="2">
    <source>
        <dbReference type="EMBL" id="KAK4816503.1"/>
    </source>
</evidence>
<protein>
    <recommendedName>
        <fullName evidence="1">Reverse transcriptase domain-containing protein</fullName>
    </recommendedName>
</protein>
<dbReference type="Proteomes" id="UP001333110">
    <property type="component" value="Unassembled WGS sequence"/>
</dbReference>
<dbReference type="Pfam" id="PF00078">
    <property type="entry name" value="RVT_1"/>
    <property type="match status" value="1"/>
</dbReference>
<dbReference type="AlphaFoldDB" id="A0AAN7NSV6"/>
<sequence length="426" mass="47850">MNLMKFNKVKHKVLHPGRGNLQYQCRLSDELTENSPAEKNLGILVDEKLDMSQQHAFATQKANYILGCIKRSVASRSREVILPLYSTLVRPHLEYCIQLWGPQYKTDMDLLQQVQRRATKMIRGLAHLPCEERLRELGFADGFLRGNKAFDPVSHSILLGKMSSAQLDKSVIRWVSNWLTGQAQRVIVHGVISGCSQSLGSVLWPVLFNIFINDLNAGVECTLSKFDDDTKLGGAVESLEGREALQRDLHSLESRAITNCMNLNKSKCRILHLGWDNPGYTYKSGNERLEGSPAERDLGVWVGGKLNMSQQCALAAKKASRVLGCIKHSTASRSREAIVPPCTALVRPHLEYSVPQYKKDIKLLERVQRRVTKMVKGLEGKTYEEQLRSLGLFSLEKRRLRGDLMAVYTFLKGGSGGEVLISSLWT</sequence>
<reference evidence="2 3" key="1">
    <citation type="journal article" date="2023" name="J. Hered.">
        <title>Chromosome-level genome of the wood stork (Mycteria americana) provides insight into avian chromosome evolution.</title>
        <authorList>
            <person name="Flamio R. Jr."/>
            <person name="Ramstad K.M."/>
        </authorList>
    </citation>
    <scope>NUCLEOTIDE SEQUENCE [LARGE SCALE GENOMIC DNA]</scope>
    <source>
        <strain evidence="2">JAX WOST 10</strain>
    </source>
</reference>
<gene>
    <name evidence="2" type="ORF">QYF61_017464</name>
</gene>